<evidence type="ECO:0000256" key="2">
    <source>
        <dbReference type="ARBA" id="ARBA00022737"/>
    </source>
</evidence>
<dbReference type="SMART" id="SM00875">
    <property type="entry name" value="BACK"/>
    <property type="match status" value="1"/>
</dbReference>
<name>A0A1S3H330_LINAN</name>
<dbReference type="InterPro" id="IPR011705">
    <property type="entry name" value="BACK"/>
</dbReference>
<dbReference type="InterPro" id="IPR015915">
    <property type="entry name" value="Kelch-typ_b-propeller"/>
</dbReference>
<dbReference type="PIRSF" id="PIRSF037037">
    <property type="entry name" value="Kelch-like_protein_gigaxonin"/>
    <property type="match status" value="1"/>
</dbReference>
<dbReference type="OrthoDB" id="45365at2759"/>
<dbReference type="Pfam" id="PF00651">
    <property type="entry name" value="BTB"/>
    <property type="match status" value="1"/>
</dbReference>
<dbReference type="OMA" id="ETHNCLE"/>
<evidence type="ECO:0000259" key="3">
    <source>
        <dbReference type="PROSITE" id="PS50097"/>
    </source>
</evidence>
<evidence type="ECO:0000313" key="5">
    <source>
        <dbReference type="RefSeq" id="XP_013380540.1"/>
    </source>
</evidence>
<dbReference type="Gene3D" id="1.25.40.420">
    <property type="match status" value="1"/>
</dbReference>
<keyword evidence="4" id="KW-1185">Reference proteome</keyword>
<dbReference type="SUPFAM" id="SSF50965">
    <property type="entry name" value="Galactose oxidase, central domain"/>
    <property type="match status" value="1"/>
</dbReference>
<gene>
    <name evidence="5" type="primary">LOC106151704</name>
</gene>
<dbReference type="PROSITE" id="PS50097">
    <property type="entry name" value="BTB"/>
    <property type="match status" value="1"/>
</dbReference>
<dbReference type="Pfam" id="PF24681">
    <property type="entry name" value="Kelch_KLHDC2_KLHL20_DRC7"/>
    <property type="match status" value="1"/>
</dbReference>
<keyword evidence="1" id="KW-0880">Kelch repeat</keyword>
<organism evidence="4 5">
    <name type="scientific">Lingula anatina</name>
    <name type="common">Brachiopod</name>
    <name type="synonym">Lingula unguis</name>
    <dbReference type="NCBI Taxonomy" id="7574"/>
    <lineage>
        <taxon>Eukaryota</taxon>
        <taxon>Metazoa</taxon>
        <taxon>Spiralia</taxon>
        <taxon>Lophotrochozoa</taxon>
        <taxon>Brachiopoda</taxon>
        <taxon>Linguliformea</taxon>
        <taxon>Lingulata</taxon>
        <taxon>Lingulida</taxon>
        <taxon>Linguloidea</taxon>
        <taxon>Lingulidae</taxon>
        <taxon>Lingula</taxon>
    </lineage>
</organism>
<dbReference type="SMART" id="SM00225">
    <property type="entry name" value="BTB"/>
    <property type="match status" value="1"/>
</dbReference>
<dbReference type="GeneID" id="106151704"/>
<dbReference type="AlphaFoldDB" id="A0A1S3H330"/>
<dbReference type="Proteomes" id="UP000085678">
    <property type="component" value="Unplaced"/>
</dbReference>
<accession>A0A1S3H330</accession>
<sequence>MPPLLPRERQICTDSHAKAILTTMNMLRKASSLCDVMLKVEEEYFPAHRIVLAACSDYFYAMFTSEMSEKDKNTIELGGISATVMDVLLDFVYTETVNVTVENVQDLLPAACLLQLTGVKQACSDFLEKQLDPSNCLGIRTFAENHSCKNLQEAAESFLFKHFEDVIGQEEFLGLEVEDVEKLIGSDEIQVSSEEPVFEAVLNWVKLDLEKRTEDLPKLLQLVRLPLLSVRYITDVVDNQSLIKASHACRDLVDEAKTFHLRPDLRSQLHGSRTKPRTGSVEVLVVVGGFGAMQNPVDSAEMFDPKSNEWESLPCLTKRRRYVTAAAVGPRLYVIGGYDGQSRLSLVECLDISQDKPAWHAVAPMHHRRGLAGGCVYQDMIFVCGGFDGTNRHTSLERYDPRIDQWTLLGSMLLGREGAGLVVASDHIYCLGGYDGVNLLNSVEKYDPRTNQWASVAPLATSRSGAGVAVLNDTIFVCGGYDGNTHLSSVEMYNVRTCQWSSISSMTSPRCYVGACVLRGKLYVVAGYDGHTLLKNMEYYDPIADQWIVTESTMEVKRCDSGVAVVKGI</sequence>
<dbReference type="InParanoid" id="A0A1S3H330"/>
<dbReference type="Gene3D" id="2.120.10.80">
    <property type="entry name" value="Kelch-type beta propeller"/>
    <property type="match status" value="1"/>
</dbReference>
<dbReference type="Pfam" id="PF07707">
    <property type="entry name" value="BACK"/>
    <property type="match status" value="1"/>
</dbReference>
<dbReference type="SMART" id="SM00612">
    <property type="entry name" value="Kelch"/>
    <property type="match status" value="6"/>
</dbReference>
<dbReference type="InterPro" id="IPR006652">
    <property type="entry name" value="Kelch_1"/>
</dbReference>
<protein>
    <submittedName>
        <fullName evidence="5">Kelch-like protein 12</fullName>
    </submittedName>
</protein>
<feature type="domain" description="BTB" evidence="3">
    <location>
        <begin position="34"/>
        <end position="101"/>
    </location>
</feature>
<dbReference type="InterPro" id="IPR011333">
    <property type="entry name" value="SKP1/BTB/POZ_sf"/>
</dbReference>
<evidence type="ECO:0000256" key="1">
    <source>
        <dbReference type="ARBA" id="ARBA00022441"/>
    </source>
</evidence>
<dbReference type="CDD" id="cd18242">
    <property type="entry name" value="BTB_POZ_KLHL12_C3IP1_DKIR"/>
    <property type="match status" value="1"/>
</dbReference>
<dbReference type="InterPro" id="IPR000210">
    <property type="entry name" value="BTB/POZ_dom"/>
</dbReference>
<dbReference type="KEGG" id="lak:106151704"/>
<dbReference type="CDD" id="cd18452">
    <property type="entry name" value="BACK_KLHL12"/>
    <property type="match status" value="1"/>
</dbReference>
<reference evidence="5" key="1">
    <citation type="submission" date="2025-08" db="UniProtKB">
        <authorList>
            <consortium name="RefSeq"/>
        </authorList>
    </citation>
    <scope>IDENTIFICATION</scope>
    <source>
        <tissue evidence="5">Gonads</tissue>
    </source>
</reference>
<dbReference type="PRINTS" id="PR00501">
    <property type="entry name" value="KELCHREPEAT"/>
</dbReference>
<dbReference type="FunFam" id="1.25.40.420:FF:000001">
    <property type="entry name" value="Kelch-like family member 12"/>
    <property type="match status" value="1"/>
</dbReference>
<dbReference type="PANTHER" id="PTHR45632:SF5">
    <property type="entry name" value="KELCH-LIKE PROTEIN 22"/>
    <property type="match status" value="1"/>
</dbReference>
<dbReference type="RefSeq" id="XP_013380540.1">
    <property type="nucleotide sequence ID" value="XM_013525086.2"/>
</dbReference>
<evidence type="ECO:0000313" key="4">
    <source>
        <dbReference type="Proteomes" id="UP000085678"/>
    </source>
</evidence>
<dbReference type="Gene3D" id="3.30.710.10">
    <property type="entry name" value="Potassium Channel Kv1.1, Chain A"/>
    <property type="match status" value="1"/>
</dbReference>
<dbReference type="FunFam" id="3.30.710.10:FF:000001">
    <property type="entry name" value="Kelch-like family member 20"/>
    <property type="match status" value="1"/>
</dbReference>
<keyword evidence="2" id="KW-0677">Repeat</keyword>
<dbReference type="InterPro" id="IPR017096">
    <property type="entry name" value="BTB-kelch_protein"/>
</dbReference>
<proteinExistence type="predicted"/>
<dbReference type="PANTHER" id="PTHR45632">
    <property type="entry name" value="LD33804P"/>
    <property type="match status" value="1"/>
</dbReference>
<dbReference type="STRING" id="7574.A0A1S3H330"/>
<dbReference type="InterPro" id="IPR011043">
    <property type="entry name" value="Gal_Oxase/kelch_b-propeller"/>
</dbReference>
<dbReference type="Pfam" id="PF01344">
    <property type="entry name" value="Kelch_1"/>
    <property type="match status" value="3"/>
</dbReference>
<dbReference type="SUPFAM" id="SSF54695">
    <property type="entry name" value="POZ domain"/>
    <property type="match status" value="1"/>
</dbReference>